<comment type="subcellular location">
    <subcellularLocation>
        <location evidence="2">Cytoplasm</location>
    </subcellularLocation>
</comment>
<keyword evidence="10" id="KW-0131">Cell cycle</keyword>
<evidence type="ECO:0000256" key="11">
    <source>
        <dbReference type="PROSITE-ProRule" id="PRU01248"/>
    </source>
</evidence>
<dbReference type="GO" id="GO:0003677">
    <property type="term" value="F:DNA binding"/>
    <property type="evidence" value="ECO:0007669"/>
    <property type="project" value="UniProtKB-UniRule"/>
</dbReference>
<dbReference type="GO" id="GO:0015074">
    <property type="term" value="P:DNA integration"/>
    <property type="evidence" value="ECO:0007669"/>
    <property type="project" value="UniProtKB-KW"/>
</dbReference>
<dbReference type="Pfam" id="PF00589">
    <property type="entry name" value="Phage_integrase"/>
    <property type="match status" value="1"/>
</dbReference>
<comment type="similarity">
    <text evidence="3">Belongs to the 'phage' integrase family.</text>
</comment>
<evidence type="ECO:0008006" key="16">
    <source>
        <dbReference type="Google" id="ProtNLM"/>
    </source>
</evidence>
<evidence type="ECO:0000259" key="12">
    <source>
        <dbReference type="PROSITE" id="PS51898"/>
    </source>
</evidence>
<feature type="domain" description="Core-binding (CB)" evidence="13">
    <location>
        <begin position="45"/>
        <end position="134"/>
    </location>
</feature>
<dbReference type="GO" id="GO:0005737">
    <property type="term" value="C:cytoplasm"/>
    <property type="evidence" value="ECO:0007669"/>
    <property type="project" value="UniProtKB-SubCell"/>
</dbReference>
<dbReference type="InterPro" id="IPR002104">
    <property type="entry name" value="Integrase_catalytic"/>
</dbReference>
<dbReference type="Pfam" id="PF13495">
    <property type="entry name" value="Phage_int_SAM_4"/>
    <property type="match status" value="1"/>
</dbReference>
<dbReference type="EMBL" id="DPVV01000400">
    <property type="protein sequence ID" value="HCL03106.1"/>
    <property type="molecule type" value="Genomic_DNA"/>
</dbReference>
<evidence type="ECO:0000256" key="4">
    <source>
        <dbReference type="ARBA" id="ARBA00022490"/>
    </source>
</evidence>
<dbReference type="SUPFAM" id="SSF56349">
    <property type="entry name" value="DNA breaking-rejoining enzymes"/>
    <property type="match status" value="1"/>
</dbReference>
<dbReference type="Proteomes" id="UP000262969">
    <property type="component" value="Unassembled WGS sequence"/>
</dbReference>
<evidence type="ECO:0000313" key="15">
    <source>
        <dbReference type="Proteomes" id="UP000262969"/>
    </source>
</evidence>
<keyword evidence="5" id="KW-0132">Cell division</keyword>
<dbReference type="InterPro" id="IPR013762">
    <property type="entry name" value="Integrase-like_cat_sf"/>
</dbReference>
<evidence type="ECO:0000256" key="9">
    <source>
        <dbReference type="ARBA" id="ARBA00023172"/>
    </source>
</evidence>
<accession>A0A3D2X7Z9</accession>
<dbReference type="PANTHER" id="PTHR30349">
    <property type="entry name" value="PHAGE INTEGRASE-RELATED"/>
    <property type="match status" value="1"/>
</dbReference>
<dbReference type="InterPro" id="IPR050090">
    <property type="entry name" value="Tyrosine_recombinase_XerCD"/>
</dbReference>
<dbReference type="AlphaFoldDB" id="A0A3D2X7Z9"/>
<evidence type="ECO:0000256" key="1">
    <source>
        <dbReference type="ARBA" id="ARBA00003283"/>
    </source>
</evidence>
<organism evidence="14 15">
    <name type="scientific">Lachnoclostridium phytofermentans</name>
    <dbReference type="NCBI Taxonomy" id="66219"/>
    <lineage>
        <taxon>Bacteria</taxon>
        <taxon>Bacillati</taxon>
        <taxon>Bacillota</taxon>
        <taxon>Clostridia</taxon>
        <taxon>Lachnospirales</taxon>
        <taxon>Lachnospiraceae</taxon>
    </lineage>
</organism>
<keyword evidence="4" id="KW-0963">Cytoplasm</keyword>
<comment type="function">
    <text evidence="1">Site-specific tyrosine recombinase, which acts by catalyzing the cutting and rejoining of the recombining DNA molecules.</text>
</comment>
<protein>
    <recommendedName>
        <fullName evidence="16">Integrase</fullName>
    </recommendedName>
</protein>
<dbReference type="PROSITE" id="PS51900">
    <property type="entry name" value="CB"/>
    <property type="match status" value="1"/>
</dbReference>
<evidence type="ECO:0000256" key="8">
    <source>
        <dbReference type="ARBA" id="ARBA00023125"/>
    </source>
</evidence>
<keyword evidence="9" id="KW-0233">DNA recombination</keyword>
<dbReference type="GO" id="GO:0006310">
    <property type="term" value="P:DNA recombination"/>
    <property type="evidence" value="ECO:0007669"/>
    <property type="project" value="UniProtKB-KW"/>
</dbReference>
<dbReference type="InterPro" id="IPR044068">
    <property type="entry name" value="CB"/>
</dbReference>
<dbReference type="InterPro" id="IPR010998">
    <property type="entry name" value="Integrase_recombinase_N"/>
</dbReference>
<dbReference type="PANTHER" id="PTHR30349:SF77">
    <property type="entry name" value="TYROSINE RECOMBINASE XERC"/>
    <property type="match status" value="1"/>
</dbReference>
<proteinExistence type="inferred from homology"/>
<keyword evidence="6" id="KW-0159">Chromosome partition</keyword>
<reference evidence="14 15" key="1">
    <citation type="journal article" date="2018" name="Nat. Biotechnol.">
        <title>A standardized bacterial taxonomy based on genome phylogeny substantially revises the tree of life.</title>
        <authorList>
            <person name="Parks D.H."/>
            <person name="Chuvochina M."/>
            <person name="Waite D.W."/>
            <person name="Rinke C."/>
            <person name="Skarshewski A."/>
            <person name="Chaumeil P.A."/>
            <person name="Hugenholtz P."/>
        </authorList>
    </citation>
    <scope>NUCLEOTIDE SEQUENCE [LARGE SCALE GENOMIC DNA]</scope>
    <source>
        <strain evidence="14">UBA11728</strain>
    </source>
</reference>
<dbReference type="Gene3D" id="1.10.150.130">
    <property type="match status" value="1"/>
</dbReference>
<keyword evidence="8 11" id="KW-0238">DNA-binding</keyword>
<evidence type="ECO:0000256" key="3">
    <source>
        <dbReference type="ARBA" id="ARBA00008857"/>
    </source>
</evidence>
<dbReference type="InterPro" id="IPR004107">
    <property type="entry name" value="Integrase_SAM-like_N"/>
</dbReference>
<evidence type="ECO:0000256" key="7">
    <source>
        <dbReference type="ARBA" id="ARBA00022908"/>
    </source>
</evidence>
<feature type="domain" description="Tyr recombinase" evidence="12">
    <location>
        <begin position="155"/>
        <end position="331"/>
    </location>
</feature>
<evidence type="ECO:0000313" key="14">
    <source>
        <dbReference type="EMBL" id="HCL03106.1"/>
    </source>
</evidence>
<keyword evidence="7" id="KW-0229">DNA integration</keyword>
<name>A0A3D2X7Z9_9FIRM</name>
<sequence length="335" mass="37934">MSSNSKFINEVICAMAVDLDSIQLQKLENVLNNNLHGKQIASECTELSTYSDDNDYILKVFAANKKLENLSEKSISQYVRTTRKLLITLNKNYKDVTTNDIKYYLDMYQTINKVSTTTLDNTLRFISAFYTWCTEEKYTSSNPASRIKNIKRVQKQKEYLTEDEVARMKSACKTKREFALVHFLLSVGCRVSELVSLNISDIDLIDCSLTIYGSKSKAFRTGYLNADAKLHLANYIMSRDDDSEALFVASKGKHERLGVSSIQKELQAIAKRAGINKHVTVHLFRKTFATKLSASGVRIEVIKELLGHADISVTVNNYVTINQEDIRIAHRRGAA</sequence>
<dbReference type="GO" id="GO:0051301">
    <property type="term" value="P:cell division"/>
    <property type="evidence" value="ECO:0007669"/>
    <property type="project" value="UniProtKB-KW"/>
</dbReference>
<evidence type="ECO:0000256" key="2">
    <source>
        <dbReference type="ARBA" id="ARBA00004496"/>
    </source>
</evidence>
<evidence type="ECO:0000259" key="13">
    <source>
        <dbReference type="PROSITE" id="PS51900"/>
    </source>
</evidence>
<dbReference type="Gene3D" id="1.10.443.10">
    <property type="entry name" value="Intergrase catalytic core"/>
    <property type="match status" value="1"/>
</dbReference>
<evidence type="ECO:0000256" key="10">
    <source>
        <dbReference type="ARBA" id="ARBA00023306"/>
    </source>
</evidence>
<dbReference type="PROSITE" id="PS51898">
    <property type="entry name" value="TYR_RECOMBINASE"/>
    <property type="match status" value="1"/>
</dbReference>
<gene>
    <name evidence="14" type="ORF">DHW61_11985</name>
</gene>
<evidence type="ECO:0000256" key="6">
    <source>
        <dbReference type="ARBA" id="ARBA00022829"/>
    </source>
</evidence>
<dbReference type="InterPro" id="IPR011010">
    <property type="entry name" value="DNA_brk_join_enz"/>
</dbReference>
<evidence type="ECO:0000256" key="5">
    <source>
        <dbReference type="ARBA" id="ARBA00022618"/>
    </source>
</evidence>
<comment type="caution">
    <text evidence="14">The sequence shown here is derived from an EMBL/GenBank/DDBJ whole genome shotgun (WGS) entry which is preliminary data.</text>
</comment>
<dbReference type="GO" id="GO:0007059">
    <property type="term" value="P:chromosome segregation"/>
    <property type="evidence" value="ECO:0007669"/>
    <property type="project" value="UniProtKB-KW"/>
</dbReference>